<accession>A9UP47</accession>
<dbReference type="eggNOG" id="ENOG502SBTM">
    <property type="taxonomic scope" value="Eukaryota"/>
</dbReference>
<organism evidence="1 2">
    <name type="scientific">Monosiga brevicollis</name>
    <name type="common">Choanoflagellate</name>
    <dbReference type="NCBI Taxonomy" id="81824"/>
    <lineage>
        <taxon>Eukaryota</taxon>
        <taxon>Choanoflagellata</taxon>
        <taxon>Craspedida</taxon>
        <taxon>Salpingoecidae</taxon>
        <taxon>Monosiga</taxon>
    </lineage>
</organism>
<dbReference type="EMBL" id="CH991543">
    <property type="protein sequence ID" value="EDQ92358.1"/>
    <property type="molecule type" value="Genomic_DNA"/>
</dbReference>
<proteinExistence type="predicted"/>
<sequence>MAQHNDQKSLLSSSDSAINCQPMAVTSSRMPFTGNDFTTLESRETFDALPRTHKSHRAASAAILSASESARASAKSSHHTLLQQINHNQFLAGLFYEGEKPTTEYFLDYEEVRIVNPERPEEPAQSLPPGKVLLTNKRLLFLSCSLVEQNTVIAVGEGKSPHSYAIRSSVQDVRHFWPLELKDVYFLRLNVDVGTSTDLIVRSSPPPCFGCLPCCCLKAWSQDGQPISSARNSQFIELVATNWILGGRRRLTFDFHQQTPFHLLRDFTVQLQATLQECRSDN</sequence>
<protein>
    <submittedName>
        <fullName evidence="1">Uncharacterized protein</fullName>
    </submittedName>
</protein>
<name>A9UP47_MONBE</name>
<evidence type="ECO:0000313" key="2">
    <source>
        <dbReference type="Proteomes" id="UP000001357"/>
    </source>
</evidence>
<dbReference type="Proteomes" id="UP000001357">
    <property type="component" value="Unassembled WGS sequence"/>
</dbReference>
<gene>
    <name evidence="1" type="ORF">MONBRDRAFT_35447</name>
</gene>
<dbReference type="AlphaFoldDB" id="A9UP47"/>
<dbReference type="KEGG" id="mbr:MONBRDRAFT_35447"/>
<reference evidence="1 2" key="1">
    <citation type="journal article" date="2008" name="Nature">
        <title>The genome of the choanoflagellate Monosiga brevicollis and the origin of metazoans.</title>
        <authorList>
            <consortium name="JGI Sequencing"/>
            <person name="King N."/>
            <person name="Westbrook M.J."/>
            <person name="Young S.L."/>
            <person name="Kuo A."/>
            <person name="Abedin M."/>
            <person name="Chapman J."/>
            <person name="Fairclough S."/>
            <person name="Hellsten U."/>
            <person name="Isogai Y."/>
            <person name="Letunic I."/>
            <person name="Marr M."/>
            <person name="Pincus D."/>
            <person name="Putnam N."/>
            <person name="Rokas A."/>
            <person name="Wright K.J."/>
            <person name="Zuzow R."/>
            <person name="Dirks W."/>
            <person name="Good M."/>
            <person name="Goodstein D."/>
            <person name="Lemons D."/>
            <person name="Li W."/>
            <person name="Lyons J.B."/>
            <person name="Morris A."/>
            <person name="Nichols S."/>
            <person name="Richter D.J."/>
            <person name="Salamov A."/>
            <person name="Bork P."/>
            <person name="Lim W.A."/>
            <person name="Manning G."/>
            <person name="Miller W.T."/>
            <person name="McGinnis W."/>
            <person name="Shapiro H."/>
            <person name="Tjian R."/>
            <person name="Grigoriev I.V."/>
            <person name="Rokhsar D."/>
        </authorList>
    </citation>
    <scope>NUCLEOTIDE SEQUENCE [LARGE SCALE GENOMIC DNA]</scope>
    <source>
        <strain evidence="2">MX1 / ATCC 50154</strain>
    </source>
</reference>
<dbReference type="InParanoid" id="A9UP47"/>
<dbReference type="RefSeq" id="XP_001742120.1">
    <property type="nucleotide sequence ID" value="XM_001742068.1"/>
</dbReference>
<keyword evidence="2" id="KW-1185">Reference proteome</keyword>
<evidence type="ECO:0000313" key="1">
    <source>
        <dbReference type="EMBL" id="EDQ92358.1"/>
    </source>
</evidence>
<dbReference type="GeneID" id="5887866"/>